<dbReference type="EMBL" id="GBHO01024851">
    <property type="protein sequence ID" value="JAG18753.1"/>
    <property type="molecule type" value="Transcribed_RNA"/>
</dbReference>
<name>A0A0A9XIW2_LYGHE</name>
<sequence>SPPPPPPCPDLFDEYSTPAHTPTEWYMYPGDLELRKHTRMPSGVRHLYWDSIALHFSHPPQWQLGTHPRKDEAQSVVCTSVWEWFANYEWLRAHCSVQGELLSV</sequence>
<accession>A0A0A9XIW2</accession>
<reference evidence="1" key="1">
    <citation type="journal article" date="2014" name="PLoS ONE">
        <title>Transcriptome-Based Identification of ABC Transporters in the Western Tarnished Plant Bug Lygus hesperus.</title>
        <authorList>
            <person name="Hull J.J."/>
            <person name="Chaney K."/>
            <person name="Geib S.M."/>
            <person name="Fabrick J.A."/>
            <person name="Brent C.S."/>
            <person name="Walsh D."/>
            <person name="Lavine L.C."/>
        </authorList>
    </citation>
    <scope>NUCLEOTIDE SEQUENCE</scope>
</reference>
<proteinExistence type="predicted"/>
<reference evidence="1" key="2">
    <citation type="submission" date="2014-07" db="EMBL/GenBank/DDBJ databases">
        <authorList>
            <person name="Hull J."/>
        </authorList>
    </citation>
    <scope>NUCLEOTIDE SEQUENCE</scope>
</reference>
<dbReference type="AlphaFoldDB" id="A0A0A9XIW2"/>
<organism evidence="1">
    <name type="scientific">Lygus hesperus</name>
    <name type="common">Western plant bug</name>
    <dbReference type="NCBI Taxonomy" id="30085"/>
    <lineage>
        <taxon>Eukaryota</taxon>
        <taxon>Metazoa</taxon>
        <taxon>Ecdysozoa</taxon>
        <taxon>Arthropoda</taxon>
        <taxon>Hexapoda</taxon>
        <taxon>Insecta</taxon>
        <taxon>Pterygota</taxon>
        <taxon>Neoptera</taxon>
        <taxon>Paraneoptera</taxon>
        <taxon>Hemiptera</taxon>
        <taxon>Heteroptera</taxon>
        <taxon>Panheteroptera</taxon>
        <taxon>Cimicomorpha</taxon>
        <taxon>Miridae</taxon>
        <taxon>Mirini</taxon>
        <taxon>Lygus</taxon>
    </lineage>
</organism>
<evidence type="ECO:0000313" key="1">
    <source>
        <dbReference type="EMBL" id="JAG18753.1"/>
    </source>
</evidence>
<feature type="non-terminal residue" evidence="1">
    <location>
        <position position="104"/>
    </location>
</feature>
<gene>
    <name evidence="1" type="primary">DNAH5_5</name>
    <name evidence="1" type="ORF">CM83_4414</name>
</gene>
<protein>
    <submittedName>
        <fullName evidence="1">Dynein heavy chain 5, axonemal</fullName>
    </submittedName>
</protein>
<feature type="non-terminal residue" evidence="1">
    <location>
        <position position="1"/>
    </location>
</feature>